<feature type="compositionally biased region" description="Polar residues" evidence="1">
    <location>
        <begin position="19"/>
        <end position="34"/>
    </location>
</feature>
<feature type="compositionally biased region" description="Polar residues" evidence="1">
    <location>
        <begin position="1"/>
        <end position="11"/>
    </location>
</feature>
<dbReference type="InParanoid" id="A0A163J7A1"/>
<protein>
    <submittedName>
        <fullName evidence="2">Uncharacterized protein</fullName>
    </submittedName>
</protein>
<dbReference type="EMBL" id="LT551814">
    <property type="protein sequence ID" value="SAL97562.1"/>
    <property type="molecule type" value="Genomic_DNA"/>
</dbReference>
<evidence type="ECO:0000313" key="2">
    <source>
        <dbReference type="EMBL" id="SAL97562.1"/>
    </source>
</evidence>
<dbReference type="Proteomes" id="UP000078561">
    <property type="component" value="Unassembled WGS sequence"/>
</dbReference>
<dbReference type="OrthoDB" id="417678at2759"/>
<proteinExistence type="predicted"/>
<keyword evidence="3" id="KW-1185">Reference proteome</keyword>
<feature type="region of interest" description="Disordered" evidence="1">
    <location>
        <begin position="1"/>
        <end position="51"/>
    </location>
</feature>
<name>A0A163J7A1_ABSGL</name>
<accession>A0A163J7A1</accession>
<gene>
    <name evidence="2" type="primary">ABSGL_03060.1 scaffold 4127</name>
</gene>
<evidence type="ECO:0000256" key="1">
    <source>
        <dbReference type="SAM" id="MobiDB-lite"/>
    </source>
</evidence>
<sequence length="166" mass="18011">MDGNHENTSALISEKNVEKYSTSPEDQATSTTVKKQPDTLMVQESSSSMDGIDVKQPEIATSAPVGPAAEISSTPLDMFAGADTAPRTYLDHTVVPALLEGMKLLVSQSNSLCFTFVVAIWVLQQNQDSADIVSTIISPPLSPALETLHHMPMFKERKVRTVLYCT</sequence>
<dbReference type="AlphaFoldDB" id="A0A163J7A1"/>
<reference evidence="2" key="1">
    <citation type="submission" date="2016-04" db="EMBL/GenBank/DDBJ databases">
        <authorList>
            <person name="Evans L.H."/>
            <person name="Alamgir A."/>
            <person name="Owens N."/>
            <person name="Weber N.D."/>
            <person name="Virtaneva K."/>
            <person name="Barbian K."/>
            <person name="Babar A."/>
            <person name="Rosenke K."/>
        </authorList>
    </citation>
    <scope>NUCLEOTIDE SEQUENCE [LARGE SCALE GENOMIC DNA]</scope>
    <source>
        <strain evidence="2">CBS 101.48</strain>
    </source>
</reference>
<evidence type="ECO:0000313" key="3">
    <source>
        <dbReference type="Proteomes" id="UP000078561"/>
    </source>
</evidence>
<organism evidence="2">
    <name type="scientific">Absidia glauca</name>
    <name type="common">Pin mould</name>
    <dbReference type="NCBI Taxonomy" id="4829"/>
    <lineage>
        <taxon>Eukaryota</taxon>
        <taxon>Fungi</taxon>
        <taxon>Fungi incertae sedis</taxon>
        <taxon>Mucoromycota</taxon>
        <taxon>Mucoromycotina</taxon>
        <taxon>Mucoromycetes</taxon>
        <taxon>Mucorales</taxon>
        <taxon>Cunninghamellaceae</taxon>
        <taxon>Absidia</taxon>
    </lineage>
</organism>